<keyword evidence="3" id="KW-1015">Disulfide bond</keyword>
<accession>A0A412X5W7</accession>
<proteinExistence type="predicted"/>
<dbReference type="GO" id="GO:0017004">
    <property type="term" value="P:cytochrome complex assembly"/>
    <property type="evidence" value="ECO:0007669"/>
    <property type="project" value="UniProtKB-KW"/>
</dbReference>
<dbReference type="GO" id="GO:0016491">
    <property type="term" value="F:oxidoreductase activity"/>
    <property type="evidence" value="ECO:0007669"/>
    <property type="project" value="InterPro"/>
</dbReference>
<evidence type="ECO:0000256" key="1">
    <source>
        <dbReference type="ARBA" id="ARBA00004196"/>
    </source>
</evidence>
<keyword evidence="11" id="KW-1185">Reference proteome</keyword>
<feature type="domain" description="Thioredoxin" evidence="5">
    <location>
        <begin position="193"/>
        <end position="338"/>
    </location>
</feature>
<dbReference type="GO" id="GO:0016209">
    <property type="term" value="F:antioxidant activity"/>
    <property type="evidence" value="ECO:0007669"/>
    <property type="project" value="InterPro"/>
</dbReference>
<dbReference type="EMBL" id="QRZA01000001">
    <property type="protein sequence ID" value="RGV36803.1"/>
    <property type="molecule type" value="Genomic_DNA"/>
</dbReference>
<keyword evidence="2" id="KW-0201">Cytochrome c-type biogenesis</keyword>
<dbReference type="InterPro" id="IPR013766">
    <property type="entry name" value="Thioredoxin_domain"/>
</dbReference>
<reference evidence="6 11" key="2">
    <citation type="submission" date="2021-02" db="EMBL/GenBank/DDBJ databases">
        <title>FDA dAtabase for Regulatory Grade micrObial Sequences (FDA-ARGOS): Supporting development and validation of Infectious Disease Dx tests.</title>
        <authorList>
            <person name="Carlson P."/>
            <person name="Fischbach M."/>
            <person name="Hastie J."/>
            <person name="Bilen M."/>
            <person name="Cheng A."/>
            <person name="Tallon L."/>
            <person name="Sadzewicz L."/>
            <person name="Zhao X."/>
            <person name="Boylan J."/>
            <person name="Ott S."/>
            <person name="Bowen H."/>
            <person name="Vavikolanu K."/>
            <person name="Mehta A."/>
            <person name="Aluvathingal J."/>
            <person name="Nadendla S."/>
            <person name="Yan Y."/>
            <person name="Sichtig H."/>
        </authorList>
    </citation>
    <scope>NUCLEOTIDE SEQUENCE [LARGE SCALE GENOMIC DNA]</scope>
    <source>
        <strain evidence="6 11">FDAARGOS_1229</strain>
    </source>
</reference>
<evidence type="ECO:0000256" key="3">
    <source>
        <dbReference type="ARBA" id="ARBA00023157"/>
    </source>
</evidence>
<dbReference type="PANTHER" id="PTHR42852:SF6">
    <property type="entry name" value="THIOL:DISULFIDE INTERCHANGE PROTEIN DSBE"/>
    <property type="match status" value="1"/>
</dbReference>
<name>A0A412X5W7_9BACT</name>
<dbReference type="PANTHER" id="PTHR42852">
    <property type="entry name" value="THIOL:DISULFIDE INTERCHANGE PROTEIN DSBE"/>
    <property type="match status" value="1"/>
</dbReference>
<dbReference type="GeneID" id="93099142"/>
<protein>
    <submittedName>
        <fullName evidence="7">TlpA family protein disulfide reductase</fullName>
    </submittedName>
</protein>
<sequence>MRITYTGVGLFWIWLFVNAFTLSAQEKLELSGKIRVLEPVEIRLENIKGEVLQKTVVKNNSPFSLQACKIEPDVYLICFGETKQPIYLTNTQVTIKGFYNCRDVKSSSLNFTGIDIYYELLKWLPKEEFSQDKTIVPEIKGKLKGNMYSALAYISDMSTYEPNKLLLDCMSEEALKTTSGKWLKHRTDSLYHYSIGAPAYDFTFQDAQGKKVSLSDFRGKLVLVDFWASWCGPCRHEMKNLLPLYNELKGDDLEFISISLDSKEENWRKMLEEEKLPWVMLWDEEGFVIGNEPNKIQRAYGFYSIPFIVLIDKDGRLLAKDLRGERVKEEILKARANK</sequence>
<dbReference type="SUPFAM" id="SSF52833">
    <property type="entry name" value="Thioredoxin-like"/>
    <property type="match status" value="1"/>
</dbReference>
<dbReference type="PROSITE" id="PS00194">
    <property type="entry name" value="THIOREDOXIN_1"/>
    <property type="match status" value="1"/>
</dbReference>
<dbReference type="Proteomes" id="UP000654720">
    <property type="component" value="Chromosome"/>
</dbReference>
<dbReference type="RefSeq" id="WP_072025837.1">
    <property type="nucleotide sequence ID" value="NZ_CAJKXH010000010.1"/>
</dbReference>
<evidence type="ECO:0000313" key="8">
    <source>
        <dbReference type="EMBL" id="RGY19679.1"/>
    </source>
</evidence>
<dbReference type="OrthoDB" id="1098640at2"/>
<evidence type="ECO:0000313" key="10">
    <source>
        <dbReference type="Proteomes" id="UP000286063"/>
    </source>
</evidence>
<reference evidence="9 10" key="1">
    <citation type="submission" date="2018-08" db="EMBL/GenBank/DDBJ databases">
        <title>A genome reference for cultivated species of the human gut microbiota.</title>
        <authorList>
            <person name="Zou Y."/>
            <person name="Xue W."/>
            <person name="Luo G."/>
        </authorList>
    </citation>
    <scope>NUCLEOTIDE SEQUENCE [LARGE SCALE GENOMIC DNA]</scope>
    <source>
        <strain evidence="7 9">AF14-49</strain>
        <strain evidence="8 10">OF02-7</strain>
    </source>
</reference>
<dbReference type="EMBL" id="QSCR01000005">
    <property type="protein sequence ID" value="RGY19679.1"/>
    <property type="molecule type" value="Genomic_DNA"/>
</dbReference>
<evidence type="ECO:0000313" key="9">
    <source>
        <dbReference type="Proteomes" id="UP000283589"/>
    </source>
</evidence>
<dbReference type="CDD" id="cd02966">
    <property type="entry name" value="TlpA_like_family"/>
    <property type="match status" value="1"/>
</dbReference>
<dbReference type="InterPro" id="IPR036249">
    <property type="entry name" value="Thioredoxin-like_sf"/>
</dbReference>
<dbReference type="STRING" id="1121130.GCA_000519105_00403"/>
<dbReference type="AlphaFoldDB" id="A0A412X5W7"/>
<evidence type="ECO:0000313" key="7">
    <source>
        <dbReference type="EMBL" id="RGV36803.1"/>
    </source>
</evidence>
<evidence type="ECO:0000256" key="2">
    <source>
        <dbReference type="ARBA" id="ARBA00022748"/>
    </source>
</evidence>
<dbReference type="GO" id="GO:0030313">
    <property type="term" value="C:cell envelope"/>
    <property type="evidence" value="ECO:0007669"/>
    <property type="project" value="UniProtKB-SubCell"/>
</dbReference>
<dbReference type="Pfam" id="PF00578">
    <property type="entry name" value="AhpC-TSA"/>
    <property type="match status" value="1"/>
</dbReference>
<evidence type="ECO:0000313" key="11">
    <source>
        <dbReference type="Proteomes" id="UP000654720"/>
    </source>
</evidence>
<evidence type="ECO:0000256" key="4">
    <source>
        <dbReference type="ARBA" id="ARBA00023284"/>
    </source>
</evidence>
<dbReference type="InterPro" id="IPR017937">
    <property type="entry name" value="Thioredoxin_CS"/>
</dbReference>
<dbReference type="Proteomes" id="UP000283589">
    <property type="component" value="Unassembled WGS sequence"/>
</dbReference>
<gene>
    <name evidence="7" type="ORF">DWW18_01040</name>
    <name evidence="8" type="ORF">DXA50_04795</name>
    <name evidence="6" type="ORF">I6J59_09925</name>
</gene>
<evidence type="ECO:0000313" key="6">
    <source>
        <dbReference type="EMBL" id="QRO48301.1"/>
    </source>
</evidence>
<dbReference type="EMBL" id="CP069450">
    <property type="protein sequence ID" value="QRO48301.1"/>
    <property type="molecule type" value="Genomic_DNA"/>
</dbReference>
<dbReference type="Proteomes" id="UP000286063">
    <property type="component" value="Unassembled WGS sequence"/>
</dbReference>
<organism evidence="7 9">
    <name type="scientific">Butyricimonas virosa</name>
    <dbReference type="NCBI Taxonomy" id="544645"/>
    <lineage>
        <taxon>Bacteria</taxon>
        <taxon>Pseudomonadati</taxon>
        <taxon>Bacteroidota</taxon>
        <taxon>Bacteroidia</taxon>
        <taxon>Bacteroidales</taxon>
        <taxon>Odoribacteraceae</taxon>
        <taxon>Butyricimonas</taxon>
    </lineage>
</organism>
<evidence type="ECO:0000259" key="5">
    <source>
        <dbReference type="PROSITE" id="PS51352"/>
    </source>
</evidence>
<comment type="subcellular location">
    <subcellularLocation>
        <location evidence="1">Cell envelope</location>
    </subcellularLocation>
</comment>
<dbReference type="PROSITE" id="PS51352">
    <property type="entry name" value="THIOREDOXIN_2"/>
    <property type="match status" value="1"/>
</dbReference>
<keyword evidence="4" id="KW-0676">Redox-active center</keyword>
<dbReference type="Gene3D" id="3.40.30.10">
    <property type="entry name" value="Glutaredoxin"/>
    <property type="match status" value="1"/>
</dbReference>
<dbReference type="InterPro" id="IPR050553">
    <property type="entry name" value="Thioredoxin_ResA/DsbE_sf"/>
</dbReference>
<dbReference type="InterPro" id="IPR000866">
    <property type="entry name" value="AhpC/TSA"/>
</dbReference>